<sequence>MHITELIARRKQPLVSIEITPPEKGRSISELFGSVDQLLPFKPTFITVTYHQQRIVYEDVGAGLTRKIPRRKNPGTVGICAAIYNRYKIETVPHIICGGFDRYETEDALIDLQYLGFANLFVLRGDPAPGQKEFVPEPAGHRFASELTAQIAAMNRGHYLEELDNAVPTDFCIGVAGYPEKHYEAPNLADDLRHLKAKVDAGADYIISQMVFAARPFREFVDRARAIGIKVPIIPGIKPVTNARQLVTIPREFHVDLPEELVGRITRAATPADAARAGVEFATRLCRDLLKQDVPGLHFYTMGKGRATAEVLRALNDER</sequence>
<evidence type="ECO:0000256" key="5">
    <source>
        <dbReference type="ARBA" id="ARBA00022827"/>
    </source>
</evidence>
<comment type="similarity">
    <text evidence="3 8">Belongs to the methylenetetrahydrofolate reductase family.</text>
</comment>
<evidence type="ECO:0000256" key="3">
    <source>
        <dbReference type="ARBA" id="ARBA00006743"/>
    </source>
</evidence>
<comment type="caution">
    <text evidence="9">The sequence shown here is derived from an EMBL/GenBank/DDBJ whole genome shotgun (WGS) entry which is preliminary data.</text>
</comment>
<keyword evidence="4 8" id="KW-0285">Flavoprotein</keyword>
<dbReference type="PANTHER" id="PTHR45754">
    <property type="entry name" value="METHYLENETETRAHYDROFOLATE REDUCTASE"/>
    <property type="match status" value="1"/>
</dbReference>
<organism evidence="9 10">
    <name type="scientific">candidate division WOR-3 bacterium</name>
    <dbReference type="NCBI Taxonomy" id="2052148"/>
    <lineage>
        <taxon>Bacteria</taxon>
        <taxon>Bacteria division WOR-3</taxon>
    </lineage>
</organism>
<dbReference type="AlphaFoldDB" id="A0A937XEG4"/>
<evidence type="ECO:0000313" key="10">
    <source>
        <dbReference type="Proteomes" id="UP000779900"/>
    </source>
</evidence>
<reference evidence="9" key="1">
    <citation type="submission" date="2019-03" db="EMBL/GenBank/DDBJ databases">
        <title>Lake Tanganyika Metagenome-Assembled Genomes (MAGs).</title>
        <authorList>
            <person name="Tran P."/>
        </authorList>
    </citation>
    <scope>NUCLEOTIDE SEQUENCE</scope>
    <source>
        <strain evidence="9">K_DeepCast_150m_m2_040</strain>
    </source>
</reference>
<dbReference type="GO" id="GO:0009086">
    <property type="term" value="P:methionine biosynthetic process"/>
    <property type="evidence" value="ECO:0007669"/>
    <property type="project" value="TreeGrafter"/>
</dbReference>
<evidence type="ECO:0000256" key="4">
    <source>
        <dbReference type="ARBA" id="ARBA00022630"/>
    </source>
</evidence>
<comment type="catalytic activity">
    <reaction evidence="7">
        <text>(6S)-5-methyl-5,6,7,8-tetrahydrofolate + NAD(+) = (6R)-5,10-methylene-5,6,7,8-tetrahydrofolate + NADH + H(+)</text>
        <dbReference type="Rhea" id="RHEA:19821"/>
        <dbReference type="ChEBI" id="CHEBI:15378"/>
        <dbReference type="ChEBI" id="CHEBI:15636"/>
        <dbReference type="ChEBI" id="CHEBI:18608"/>
        <dbReference type="ChEBI" id="CHEBI:57540"/>
        <dbReference type="ChEBI" id="CHEBI:57945"/>
        <dbReference type="EC" id="1.5.1.54"/>
    </reaction>
    <physiologicalReaction direction="right-to-left" evidence="7">
        <dbReference type="Rhea" id="RHEA:19823"/>
    </physiologicalReaction>
</comment>
<dbReference type="GO" id="GO:0106312">
    <property type="term" value="F:methylenetetrahydrofolate reductase (NADH) activity"/>
    <property type="evidence" value="ECO:0007669"/>
    <property type="project" value="UniProtKB-EC"/>
</dbReference>
<dbReference type="Gene3D" id="3.20.20.220">
    <property type="match status" value="1"/>
</dbReference>
<dbReference type="GO" id="GO:0005829">
    <property type="term" value="C:cytosol"/>
    <property type="evidence" value="ECO:0007669"/>
    <property type="project" value="TreeGrafter"/>
</dbReference>
<dbReference type="SUPFAM" id="SSF51730">
    <property type="entry name" value="FAD-linked oxidoreductase"/>
    <property type="match status" value="1"/>
</dbReference>
<dbReference type="InterPro" id="IPR029041">
    <property type="entry name" value="FAD-linked_oxidoreductase-like"/>
</dbReference>
<evidence type="ECO:0000256" key="8">
    <source>
        <dbReference type="RuleBase" id="RU003862"/>
    </source>
</evidence>
<name>A0A937XEG4_UNCW3</name>
<comment type="pathway">
    <text evidence="2 8">One-carbon metabolism; tetrahydrofolate interconversion.</text>
</comment>
<dbReference type="EMBL" id="VGIR01000068">
    <property type="protein sequence ID" value="MBM3332225.1"/>
    <property type="molecule type" value="Genomic_DNA"/>
</dbReference>
<dbReference type="PANTHER" id="PTHR45754:SF3">
    <property type="entry name" value="METHYLENETETRAHYDROFOLATE REDUCTASE (NADPH)"/>
    <property type="match status" value="1"/>
</dbReference>
<keyword evidence="6 8" id="KW-0560">Oxidoreductase</keyword>
<keyword evidence="5 8" id="KW-0274">FAD</keyword>
<dbReference type="InterPro" id="IPR003171">
    <property type="entry name" value="Mehydrof_redctse-like"/>
</dbReference>
<dbReference type="Pfam" id="PF02219">
    <property type="entry name" value="MTHFR"/>
    <property type="match status" value="1"/>
</dbReference>
<evidence type="ECO:0000256" key="6">
    <source>
        <dbReference type="ARBA" id="ARBA00023002"/>
    </source>
</evidence>
<evidence type="ECO:0000313" key="9">
    <source>
        <dbReference type="EMBL" id="MBM3332225.1"/>
    </source>
</evidence>
<dbReference type="CDD" id="cd00537">
    <property type="entry name" value="MTHFR"/>
    <property type="match status" value="1"/>
</dbReference>
<gene>
    <name evidence="9" type="ORF">FJY68_10335</name>
</gene>
<dbReference type="GO" id="GO:0071949">
    <property type="term" value="F:FAD binding"/>
    <property type="evidence" value="ECO:0007669"/>
    <property type="project" value="TreeGrafter"/>
</dbReference>
<evidence type="ECO:0000256" key="2">
    <source>
        <dbReference type="ARBA" id="ARBA00004777"/>
    </source>
</evidence>
<dbReference type="GO" id="GO:0035999">
    <property type="term" value="P:tetrahydrofolate interconversion"/>
    <property type="evidence" value="ECO:0007669"/>
    <property type="project" value="TreeGrafter"/>
</dbReference>
<dbReference type="Proteomes" id="UP000779900">
    <property type="component" value="Unassembled WGS sequence"/>
</dbReference>
<protein>
    <recommendedName>
        <fullName evidence="8">Methylenetetrahydrofolate reductase</fullName>
    </recommendedName>
</protein>
<evidence type="ECO:0000256" key="1">
    <source>
        <dbReference type="ARBA" id="ARBA00001974"/>
    </source>
</evidence>
<accession>A0A937XEG4</accession>
<proteinExistence type="inferred from homology"/>
<evidence type="ECO:0000256" key="7">
    <source>
        <dbReference type="ARBA" id="ARBA00048628"/>
    </source>
</evidence>
<comment type="cofactor">
    <cofactor evidence="1 8">
        <name>FAD</name>
        <dbReference type="ChEBI" id="CHEBI:57692"/>
    </cofactor>
</comment>